<evidence type="ECO:0000256" key="1">
    <source>
        <dbReference type="SAM" id="MobiDB-lite"/>
    </source>
</evidence>
<evidence type="ECO:0000256" key="2">
    <source>
        <dbReference type="SAM" id="SignalP"/>
    </source>
</evidence>
<evidence type="ECO:0000313" key="3">
    <source>
        <dbReference type="EnsemblMetazoa" id="PPA30636.1"/>
    </source>
</evidence>
<feature type="compositionally biased region" description="Polar residues" evidence="1">
    <location>
        <begin position="71"/>
        <end position="87"/>
    </location>
</feature>
<reference evidence="3" key="2">
    <citation type="submission" date="2022-06" db="UniProtKB">
        <authorList>
            <consortium name="EnsemblMetazoa"/>
        </authorList>
    </citation>
    <scope>IDENTIFICATION</scope>
    <source>
        <strain evidence="3">PS312</strain>
    </source>
</reference>
<protein>
    <submittedName>
        <fullName evidence="3">Uncharacterized protein</fullName>
    </submittedName>
</protein>
<keyword evidence="4" id="KW-1185">Reference proteome</keyword>
<accession>A0A8R1YMP5</accession>
<evidence type="ECO:0000313" key="4">
    <source>
        <dbReference type="Proteomes" id="UP000005239"/>
    </source>
</evidence>
<organism evidence="3 4">
    <name type="scientific">Pristionchus pacificus</name>
    <name type="common">Parasitic nematode worm</name>
    <dbReference type="NCBI Taxonomy" id="54126"/>
    <lineage>
        <taxon>Eukaryota</taxon>
        <taxon>Metazoa</taxon>
        <taxon>Ecdysozoa</taxon>
        <taxon>Nematoda</taxon>
        <taxon>Chromadorea</taxon>
        <taxon>Rhabditida</taxon>
        <taxon>Rhabditina</taxon>
        <taxon>Diplogasteromorpha</taxon>
        <taxon>Diplogasteroidea</taxon>
        <taxon>Neodiplogasteridae</taxon>
        <taxon>Pristionchus</taxon>
    </lineage>
</organism>
<reference evidence="4" key="1">
    <citation type="journal article" date="2008" name="Nat. Genet.">
        <title>The Pristionchus pacificus genome provides a unique perspective on nematode lifestyle and parasitism.</title>
        <authorList>
            <person name="Dieterich C."/>
            <person name="Clifton S.W."/>
            <person name="Schuster L.N."/>
            <person name="Chinwalla A."/>
            <person name="Delehaunty K."/>
            <person name="Dinkelacker I."/>
            <person name="Fulton L."/>
            <person name="Fulton R."/>
            <person name="Godfrey J."/>
            <person name="Minx P."/>
            <person name="Mitreva M."/>
            <person name="Roeseler W."/>
            <person name="Tian H."/>
            <person name="Witte H."/>
            <person name="Yang S.P."/>
            <person name="Wilson R.K."/>
            <person name="Sommer R.J."/>
        </authorList>
    </citation>
    <scope>NUCLEOTIDE SEQUENCE [LARGE SCALE GENOMIC DNA]</scope>
    <source>
        <strain evidence="4">PS312</strain>
    </source>
</reference>
<feature type="chain" id="PRO_5043994301" evidence="2">
    <location>
        <begin position="23"/>
        <end position="87"/>
    </location>
</feature>
<dbReference type="EnsemblMetazoa" id="PPA30636.1">
    <property type="protein sequence ID" value="PPA30636.1"/>
    <property type="gene ID" value="WBGene00203503"/>
</dbReference>
<proteinExistence type="predicted"/>
<feature type="signal peptide" evidence="2">
    <location>
        <begin position="1"/>
        <end position="22"/>
    </location>
</feature>
<accession>A0A2A6CJ61</accession>
<dbReference type="AlphaFoldDB" id="A0A2A6CJ61"/>
<name>A0A2A6CJ61_PRIPA</name>
<keyword evidence="2" id="KW-0732">Signal</keyword>
<feature type="region of interest" description="Disordered" evidence="1">
    <location>
        <begin position="51"/>
        <end position="87"/>
    </location>
</feature>
<sequence>MMTSRVYLAFVMLTVITDRATPLHPPPTGRYSARGRLQSAILRELQKKELGDGRLREPSGSALDAIPRSANLHTESGEATSFEWTDY</sequence>
<dbReference type="Proteomes" id="UP000005239">
    <property type="component" value="Unassembled WGS sequence"/>
</dbReference>
<gene>
    <name evidence="3" type="primary">WBGene00203503</name>
</gene>